<gene>
    <name evidence="2" type="ORF">OS242_17455</name>
</gene>
<dbReference type="EMBL" id="JAPMLT010000012">
    <property type="protein sequence ID" value="MCX7571733.1"/>
    <property type="molecule type" value="Genomic_DNA"/>
</dbReference>
<feature type="region of interest" description="Disordered" evidence="1">
    <location>
        <begin position="556"/>
        <end position="576"/>
    </location>
</feature>
<dbReference type="RefSeq" id="WP_267152981.1">
    <property type="nucleotide sequence ID" value="NZ_JAPMLT010000012.1"/>
</dbReference>
<proteinExistence type="predicted"/>
<evidence type="ECO:0008006" key="4">
    <source>
        <dbReference type="Google" id="ProtNLM"/>
    </source>
</evidence>
<evidence type="ECO:0000313" key="3">
    <source>
        <dbReference type="Proteomes" id="UP001208017"/>
    </source>
</evidence>
<keyword evidence="3" id="KW-1185">Reference proteome</keyword>
<evidence type="ECO:0000256" key="1">
    <source>
        <dbReference type="SAM" id="MobiDB-lite"/>
    </source>
</evidence>
<sequence length="876" mass="102735">MTARMIAYSDPTKINDLAGFAPYLGDVHMCATDSLRHGVETFYQKERSVLTGRIVGAGLVMERLLDGWASPDTKLRQYAHLSELIDLLPKDDPVRGKRQVAFRRNQQDVLKTMRTLTEIGLTPDSVKPHAQTEEEKIFIQLWKQMEENNPDFRSIRKRMNVELENPKSLHEVLPDAIRSIPFGVINDDRPVVPDRIERVVLHGFYFITPLQHKFFSLLENAGIELVFVNLYDPRYQGTFESVRAFIKGWVPDDQNWHVPESFGPENTFGDLLARIFEAHLRVDTSVSPDQNTLQVLEYQDFYALLREYSAHPNSKDGEVEYFSPAHEQINERLKEYFPQNFKDRHLLSYPIGQFLFHLHCMWKEAKGKLILDERSLFECFASGWLTVGDKNARQYTLALRDLLPYFEGCGSLSQWRNRIDHLMKARRNVAGAFTRGIDAPPETKRFHEMMENPLLRFSFFKLGEEDMLVVFEMIEELLRIAEELFGDGKVRVTLADHFAKIDELLQKKVPESELLPLERDLIRFLKEQLMTERNAQEQFRLQDLSEALALYLGGDFNDDKQEERDDDPDNPNGRKIGKFEELDAAALLQQKRIHVVGLDEESLPYRASSVPWPLSRDCLEALAEQREELKTILLREQMAPQITRYLFYSLLAFHPQVTLSWMREWQGKELEESMYLALLGIKPKLVEDVFEEIHLDEQKRISGDVDEAVQLMFKYPSDARQEYQLCPRRFYYSFLTQDFATFREPFHHEFLFSNLVTVTAALTDREEEEAFQETSQLFPHWLNLKKQELREHALIYVRSVRMQFDRYDGSEYLRARERFQFLNTSYLRGKPRLTTEAFNQEVRHEDMQMESIPGEYCRYCPHLPQCPDGHYSADDR</sequence>
<dbReference type="Proteomes" id="UP001208017">
    <property type="component" value="Unassembled WGS sequence"/>
</dbReference>
<evidence type="ECO:0000313" key="2">
    <source>
        <dbReference type="EMBL" id="MCX7571733.1"/>
    </source>
</evidence>
<comment type="caution">
    <text evidence="2">The sequence shown here is derived from an EMBL/GenBank/DDBJ whole genome shotgun (WGS) entry which is preliminary data.</text>
</comment>
<accession>A0ABT3X6X3</accession>
<reference evidence="2 3" key="1">
    <citation type="submission" date="2022-11" db="EMBL/GenBank/DDBJ databases">
        <title>Study of microbial diversity in lake waters.</title>
        <authorList>
            <person name="Zhang J."/>
        </authorList>
    </citation>
    <scope>NUCLEOTIDE SEQUENCE [LARGE SCALE GENOMIC DNA]</scope>
    <source>
        <strain evidence="2 3">DT12</strain>
    </source>
</reference>
<protein>
    <recommendedName>
        <fullName evidence="4">PD-(D/E)XK endonuclease-like domain-containing protein</fullName>
    </recommendedName>
</protein>
<name>A0ABT3X6X3_9BACL</name>
<organism evidence="2 3">
    <name type="scientific">Tumebacillus lacus</name>
    <dbReference type="NCBI Taxonomy" id="2995335"/>
    <lineage>
        <taxon>Bacteria</taxon>
        <taxon>Bacillati</taxon>
        <taxon>Bacillota</taxon>
        <taxon>Bacilli</taxon>
        <taxon>Bacillales</taxon>
        <taxon>Alicyclobacillaceae</taxon>
        <taxon>Tumebacillus</taxon>
    </lineage>
</organism>